<feature type="domain" description="Putative acyltransferase ACT14924-like acyltransferase" evidence="1">
    <location>
        <begin position="2"/>
        <end position="234"/>
    </location>
</feature>
<evidence type="ECO:0000259" key="1">
    <source>
        <dbReference type="Pfam" id="PF19576"/>
    </source>
</evidence>
<keyword evidence="3" id="KW-1185">Reference proteome</keyword>
<dbReference type="AlphaFoldDB" id="A0A399D8J7"/>
<proteinExistence type="predicted"/>
<gene>
    <name evidence="2" type="ORF">D1164_03100</name>
</gene>
<protein>
    <submittedName>
        <fullName evidence="2">Glycerol acyltransferase</fullName>
    </submittedName>
</protein>
<name>A0A399D8J7_9BACT</name>
<evidence type="ECO:0000313" key="3">
    <source>
        <dbReference type="Proteomes" id="UP000266441"/>
    </source>
</evidence>
<dbReference type="Pfam" id="PF19576">
    <property type="entry name" value="Acyltransf_2"/>
    <property type="match status" value="1"/>
</dbReference>
<dbReference type="SUPFAM" id="SSF69593">
    <property type="entry name" value="Glycerol-3-phosphate (1)-acyltransferase"/>
    <property type="match status" value="1"/>
</dbReference>
<accession>A0A399D8J7</accession>
<organism evidence="2 3">
    <name type="scientific">Mariniphaga sediminis</name>
    <dbReference type="NCBI Taxonomy" id="1628158"/>
    <lineage>
        <taxon>Bacteria</taxon>
        <taxon>Pseudomonadati</taxon>
        <taxon>Bacteroidota</taxon>
        <taxon>Bacteroidia</taxon>
        <taxon>Marinilabiliales</taxon>
        <taxon>Prolixibacteraceae</taxon>
        <taxon>Mariniphaga</taxon>
    </lineage>
</organism>
<dbReference type="EMBL" id="QWET01000002">
    <property type="protein sequence ID" value="RIH66831.1"/>
    <property type="molecule type" value="Genomic_DNA"/>
</dbReference>
<comment type="caution">
    <text evidence="2">The sequence shown here is derived from an EMBL/GenBank/DDBJ whole genome shotgun (WGS) entry which is preliminary data.</text>
</comment>
<dbReference type="InterPro" id="IPR045746">
    <property type="entry name" value="ACT14924-like_Acyltransf_dom"/>
</dbReference>
<sequence length="242" mass="28017">MHIDFVNDLLKRHGHLTGSDFVDQVVTEFNVKVHLYGLENIPESGRFIFASNHPLGGFDGMLLLKTVDEKLGNPKFLSNDVLLAIPQLRDLFVPVNKHGGHSRMAAMLLNEAYNSDAQILIFPSGLASRRIKGKIIDLEWKKHFITKAVQYKRDVIPVFVGGRNSNRFYRLANLRKFLHIKWNLEMFFLPDETMRHRNTDVHIYFGKPIPYSTFDRSKTHQQWAEWVKEKAYQLPGIMANTN</sequence>
<evidence type="ECO:0000313" key="2">
    <source>
        <dbReference type="EMBL" id="RIH66831.1"/>
    </source>
</evidence>
<keyword evidence="2" id="KW-0012">Acyltransferase</keyword>
<dbReference type="GO" id="GO:0016746">
    <property type="term" value="F:acyltransferase activity"/>
    <property type="evidence" value="ECO:0007669"/>
    <property type="project" value="UniProtKB-KW"/>
</dbReference>
<keyword evidence="2" id="KW-0808">Transferase</keyword>
<dbReference type="Proteomes" id="UP000266441">
    <property type="component" value="Unassembled WGS sequence"/>
</dbReference>
<reference evidence="2 3" key="1">
    <citation type="journal article" date="2015" name="Int. J. Syst. Evol. Microbiol.">
        <title>Mariniphaga sediminis sp. nov., isolated from coastal sediment.</title>
        <authorList>
            <person name="Wang F.Q."/>
            <person name="Shen Q.Y."/>
            <person name="Chen G.J."/>
            <person name="Du Z.J."/>
        </authorList>
    </citation>
    <scope>NUCLEOTIDE SEQUENCE [LARGE SCALE GENOMIC DNA]</scope>
    <source>
        <strain evidence="2 3">SY21</strain>
    </source>
</reference>
<dbReference type="OrthoDB" id="1113830at2"/>